<sequence>MNMSTSSSIIENLSLTQFLNDSDIMKGYVSLSFRSFCFMF</sequence>
<name>A0A822ZP83_NELNU</name>
<accession>A0A822ZP83</accession>
<dbReference type="Proteomes" id="UP000607653">
    <property type="component" value="Unassembled WGS sequence"/>
</dbReference>
<protein>
    <submittedName>
        <fullName evidence="1">Uncharacterized protein</fullName>
    </submittedName>
</protein>
<dbReference type="AlphaFoldDB" id="A0A822ZP83"/>
<gene>
    <name evidence="1" type="ORF">HUJ06_017731</name>
</gene>
<organism evidence="1 2">
    <name type="scientific">Nelumbo nucifera</name>
    <name type="common">Sacred lotus</name>
    <dbReference type="NCBI Taxonomy" id="4432"/>
    <lineage>
        <taxon>Eukaryota</taxon>
        <taxon>Viridiplantae</taxon>
        <taxon>Streptophyta</taxon>
        <taxon>Embryophyta</taxon>
        <taxon>Tracheophyta</taxon>
        <taxon>Spermatophyta</taxon>
        <taxon>Magnoliopsida</taxon>
        <taxon>Proteales</taxon>
        <taxon>Nelumbonaceae</taxon>
        <taxon>Nelumbo</taxon>
    </lineage>
</organism>
<proteinExistence type="predicted"/>
<dbReference type="EMBL" id="DUZY01000008">
    <property type="protein sequence ID" value="DAD47794.1"/>
    <property type="molecule type" value="Genomic_DNA"/>
</dbReference>
<evidence type="ECO:0000313" key="2">
    <source>
        <dbReference type="Proteomes" id="UP000607653"/>
    </source>
</evidence>
<reference evidence="1 2" key="1">
    <citation type="journal article" date="2020" name="Mol. Biol. Evol.">
        <title>Distinct Expression and Methylation Patterns for Genes with Different Fates following a Single Whole-Genome Duplication in Flowering Plants.</title>
        <authorList>
            <person name="Shi T."/>
            <person name="Rahmani R.S."/>
            <person name="Gugger P.F."/>
            <person name="Wang M."/>
            <person name="Li H."/>
            <person name="Zhang Y."/>
            <person name="Li Z."/>
            <person name="Wang Q."/>
            <person name="Van de Peer Y."/>
            <person name="Marchal K."/>
            <person name="Chen J."/>
        </authorList>
    </citation>
    <scope>NUCLEOTIDE SEQUENCE [LARGE SCALE GENOMIC DNA]</scope>
    <source>
        <tissue evidence="1">Leaf</tissue>
    </source>
</reference>
<keyword evidence="2" id="KW-1185">Reference proteome</keyword>
<comment type="caution">
    <text evidence="1">The sequence shown here is derived from an EMBL/GenBank/DDBJ whole genome shotgun (WGS) entry which is preliminary data.</text>
</comment>
<evidence type="ECO:0000313" key="1">
    <source>
        <dbReference type="EMBL" id="DAD47794.1"/>
    </source>
</evidence>